<proteinExistence type="predicted"/>
<organism evidence="1 2">
    <name type="scientific">Lentihominibacter hominis</name>
    <dbReference type="NCBI Taxonomy" id="2763645"/>
    <lineage>
        <taxon>Bacteria</taxon>
        <taxon>Bacillati</taxon>
        <taxon>Bacillota</taxon>
        <taxon>Clostridia</taxon>
        <taxon>Peptostreptococcales</taxon>
        <taxon>Anaerovoracaceae</taxon>
        <taxon>Lentihominibacter</taxon>
    </lineage>
</organism>
<name>A0A926IAF1_9FIRM</name>
<dbReference type="AlphaFoldDB" id="A0A926IAF1"/>
<keyword evidence="2" id="KW-1185">Reference proteome</keyword>
<evidence type="ECO:0000313" key="2">
    <source>
        <dbReference type="Proteomes" id="UP000610862"/>
    </source>
</evidence>
<sequence length="86" mass="9900">MKCGVRFCGGCNPRFDRGKALREIERDVNNMDFTHAVEGETYDRLLVIGGCANCCASYDHFDVKGKIYKLWDYSQIDDLKKELNKD</sequence>
<comment type="caution">
    <text evidence="1">The sequence shown here is derived from an EMBL/GenBank/DDBJ whole genome shotgun (WGS) entry which is preliminary data.</text>
</comment>
<dbReference type="EMBL" id="JACRTA010000003">
    <property type="protein sequence ID" value="MBC8569027.1"/>
    <property type="molecule type" value="Genomic_DNA"/>
</dbReference>
<dbReference type="Proteomes" id="UP000610862">
    <property type="component" value="Unassembled WGS sequence"/>
</dbReference>
<accession>A0A926IAF1</accession>
<evidence type="ECO:0000313" key="1">
    <source>
        <dbReference type="EMBL" id="MBC8569027.1"/>
    </source>
</evidence>
<reference evidence="1" key="1">
    <citation type="submission" date="2020-08" db="EMBL/GenBank/DDBJ databases">
        <title>Genome public.</title>
        <authorList>
            <person name="Liu C."/>
            <person name="Sun Q."/>
        </authorList>
    </citation>
    <scope>NUCLEOTIDE SEQUENCE</scope>
    <source>
        <strain evidence="1">NSJ-24</strain>
    </source>
</reference>
<protein>
    <submittedName>
        <fullName evidence="1">Uncharacterized protein</fullName>
    </submittedName>
</protein>
<dbReference type="RefSeq" id="WP_177269016.1">
    <property type="nucleotide sequence ID" value="NZ_JACRTA010000003.1"/>
</dbReference>
<gene>
    <name evidence="1" type="ORF">H8692_09695</name>
</gene>